<dbReference type="AlphaFoldDB" id="A0A1L9AZX0"/>
<dbReference type="CDD" id="cd04859">
    <property type="entry name" value="Prim_Pol"/>
    <property type="match status" value="1"/>
</dbReference>
<dbReference type="PANTHER" id="PTHR35372:SF2">
    <property type="entry name" value="SF3 HELICASE DOMAIN-CONTAINING PROTEIN"/>
    <property type="match status" value="1"/>
</dbReference>
<name>A0A1L9AZX0_9BACT</name>
<reference evidence="4 5" key="2">
    <citation type="submission" date="2016-12" db="EMBL/GenBank/DDBJ databases">
        <title>Draft Genome Sequence of Cystobacter ferrugineus Strain Cbfe23.</title>
        <authorList>
            <person name="Akbar S."/>
            <person name="Dowd S.E."/>
            <person name="Stevens D.C."/>
        </authorList>
    </citation>
    <scope>NUCLEOTIDE SEQUENCE [LARGE SCALE GENOMIC DNA]</scope>
    <source>
        <strain evidence="4 5">Cbfe23</strain>
    </source>
</reference>
<dbReference type="InterPro" id="IPR015330">
    <property type="entry name" value="DNA_primase/pol_bifunc_N"/>
</dbReference>
<dbReference type="Proteomes" id="UP000182229">
    <property type="component" value="Unassembled WGS sequence"/>
</dbReference>
<reference evidence="5" key="1">
    <citation type="submission" date="2016-11" db="EMBL/GenBank/DDBJ databases">
        <authorList>
            <person name="Shukria A."/>
            <person name="Stevens D.C."/>
        </authorList>
    </citation>
    <scope>NUCLEOTIDE SEQUENCE [LARGE SCALE GENOMIC DNA]</scope>
    <source>
        <strain evidence="5">Cbfe23</strain>
    </source>
</reference>
<evidence type="ECO:0000256" key="2">
    <source>
        <dbReference type="SAM" id="MobiDB-lite"/>
    </source>
</evidence>
<dbReference type="STRING" id="83449.BON30_36435"/>
<sequence length="425" mass="45834">MDAAALEYAGRGWRVFPCYEPIRSSSGSLICTCSKGERCGQAGKHPRTPNGVKDATTDAARIREWWQQWPTANVAIATGSASGIDVVDADAKADGVTTLFKLADERGALPETVTARTSGGGCHVYFRHTGLVSKAGSLAPGLDTRGNGGYVIAPPSLHRTGERYTWVPGLAPSEMPLAEAPEWIRVAAQPKGSRPAPVLPVNTVNVWQPPPHDGLTEAQLWKRLRETSAPEHAAAVERMLAGGALFPREQHHDNLWAFISYLRFKAPEVSDATLLRLLSPSVVAMECAKHDARHVAGLLQRVNEQYAASLENDKHIAAALGVAGGPRPSIESSPTLGEAPEAGDWRAAPGYAIHDGQALGVFKLRAPEHVEHRFRRKWNAHSGHVEHRFRGCGTHPGGRPEDGRHSGALTVLDEPPPLPSPRRRC</sequence>
<dbReference type="PANTHER" id="PTHR35372">
    <property type="entry name" value="ATP BINDING PROTEIN-RELATED"/>
    <property type="match status" value="1"/>
</dbReference>
<dbReference type="RefSeq" id="WP_071903146.1">
    <property type="nucleotide sequence ID" value="NZ_MPIN01000013.1"/>
</dbReference>
<feature type="compositionally biased region" description="Pro residues" evidence="2">
    <location>
        <begin position="414"/>
        <end position="425"/>
    </location>
</feature>
<dbReference type="EMBL" id="MPIN01000013">
    <property type="protein sequence ID" value="OJH35567.1"/>
    <property type="molecule type" value="Genomic_DNA"/>
</dbReference>
<dbReference type="GO" id="GO:0016787">
    <property type="term" value="F:hydrolase activity"/>
    <property type="evidence" value="ECO:0007669"/>
    <property type="project" value="UniProtKB-KW"/>
</dbReference>
<evidence type="ECO:0000313" key="5">
    <source>
        <dbReference type="Proteomes" id="UP000182229"/>
    </source>
</evidence>
<accession>A0A1L9AZX0</accession>
<feature type="region of interest" description="Disordered" evidence="2">
    <location>
        <begin position="388"/>
        <end position="425"/>
    </location>
</feature>
<evidence type="ECO:0000313" key="4">
    <source>
        <dbReference type="EMBL" id="OJH35567.1"/>
    </source>
</evidence>
<protein>
    <recommendedName>
        <fullName evidence="3">DNA primase/polymerase bifunctional N-terminal domain-containing protein</fullName>
    </recommendedName>
</protein>
<feature type="domain" description="DNA primase/polymerase bifunctional N-terminal" evidence="3">
    <location>
        <begin position="5"/>
        <end position="184"/>
    </location>
</feature>
<keyword evidence="1" id="KW-0378">Hydrolase</keyword>
<keyword evidence="5" id="KW-1185">Reference proteome</keyword>
<organism evidence="4 5">
    <name type="scientific">Cystobacter ferrugineus</name>
    <dbReference type="NCBI Taxonomy" id="83449"/>
    <lineage>
        <taxon>Bacteria</taxon>
        <taxon>Pseudomonadati</taxon>
        <taxon>Myxococcota</taxon>
        <taxon>Myxococcia</taxon>
        <taxon>Myxococcales</taxon>
        <taxon>Cystobacterineae</taxon>
        <taxon>Archangiaceae</taxon>
        <taxon>Cystobacter</taxon>
    </lineage>
</organism>
<proteinExistence type="predicted"/>
<comment type="caution">
    <text evidence="4">The sequence shown here is derived from an EMBL/GenBank/DDBJ whole genome shotgun (WGS) entry which is preliminary data.</text>
</comment>
<evidence type="ECO:0000259" key="3">
    <source>
        <dbReference type="SMART" id="SM00943"/>
    </source>
</evidence>
<gene>
    <name evidence="4" type="ORF">BON30_36435</name>
</gene>
<dbReference type="SUPFAM" id="SSF56747">
    <property type="entry name" value="Prim-pol domain"/>
    <property type="match status" value="1"/>
</dbReference>
<evidence type="ECO:0000256" key="1">
    <source>
        <dbReference type="ARBA" id="ARBA00022801"/>
    </source>
</evidence>
<dbReference type="InterPro" id="IPR051620">
    <property type="entry name" value="ORF904-like_C"/>
</dbReference>
<dbReference type="Pfam" id="PF09250">
    <property type="entry name" value="Prim-Pol"/>
    <property type="match status" value="1"/>
</dbReference>
<dbReference type="SMART" id="SM00943">
    <property type="entry name" value="Prim-Pol"/>
    <property type="match status" value="1"/>
</dbReference>